<evidence type="ECO:0000256" key="1">
    <source>
        <dbReference type="ARBA" id="ARBA00022448"/>
    </source>
</evidence>
<organism evidence="5 6">
    <name type="scientific">Brevibacillus thermoruber</name>
    <dbReference type="NCBI Taxonomy" id="33942"/>
    <lineage>
        <taxon>Bacteria</taxon>
        <taxon>Bacillati</taxon>
        <taxon>Bacillota</taxon>
        <taxon>Bacilli</taxon>
        <taxon>Bacillales</taxon>
        <taxon>Paenibacillaceae</taxon>
        <taxon>Brevibacillus</taxon>
    </lineage>
</organism>
<feature type="domain" description="ABC transporter" evidence="4">
    <location>
        <begin position="5"/>
        <end position="238"/>
    </location>
</feature>
<accession>A0A9X3TNM9</accession>
<dbReference type="EMBL" id="JAPYYP010000003">
    <property type="protein sequence ID" value="MDA5107619.1"/>
    <property type="molecule type" value="Genomic_DNA"/>
</dbReference>
<dbReference type="GO" id="GO:0005524">
    <property type="term" value="F:ATP binding"/>
    <property type="evidence" value="ECO:0007669"/>
    <property type="project" value="UniProtKB-KW"/>
</dbReference>
<protein>
    <submittedName>
        <fullName evidence="5">ATP-binding cassette domain-containing protein</fullName>
    </submittedName>
</protein>
<dbReference type="Proteomes" id="UP001151071">
    <property type="component" value="Unassembled WGS sequence"/>
</dbReference>
<dbReference type="Pfam" id="PF00005">
    <property type="entry name" value="ABC_tran"/>
    <property type="match status" value="1"/>
</dbReference>
<dbReference type="PROSITE" id="PS50893">
    <property type="entry name" value="ABC_TRANSPORTER_2"/>
    <property type="match status" value="1"/>
</dbReference>
<evidence type="ECO:0000256" key="2">
    <source>
        <dbReference type="ARBA" id="ARBA00022741"/>
    </source>
</evidence>
<sequence>MAPLLELEQLGKRSASQPDGWLFADLSAVVEEPAIIHILGKSGQGKSTLLRILALLTRPDSGTVRLAGKPPAQWTPERWRMTMSYVSQHPVMLPGSVEDNLRTVSRLHQRPFPADRAREWMEQLGLGGLDWAKPADQLSGGEKQRVALVRSLLLQPAVLLLDEVTASLDALSKQATERLLADLHRREGTTLIWITHDWEQARSVGQRVWFMADGRLLEDAPSDRFFNAPRTEEARRFLAAAIQEG</sequence>
<keyword evidence="3 5" id="KW-0067">ATP-binding</keyword>
<proteinExistence type="predicted"/>
<dbReference type="InterPro" id="IPR027417">
    <property type="entry name" value="P-loop_NTPase"/>
</dbReference>
<dbReference type="InterPro" id="IPR003593">
    <property type="entry name" value="AAA+_ATPase"/>
</dbReference>
<dbReference type="Gene3D" id="3.40.50.300">
    <property type="entry name" value="P-loop containing nucleotide triphosphate hydrolases"/>
    <property type="match status" value="1"/>
</dbReference>
<dbReference type="PANTHER" id="PTHR43423">
    <property type="entry name" value="ABC TRANSPORTER I FAMILY MEMBER 17"/>
    <property type="match status" value="1"/>
</dbReference>
<reference evidence="5" key="1">
    <citation type="submission" date="2022-12" db="EMBL/GenBank/DDBJ databases">
        <title>Draft genome sequence of the thermophilic strain Brevibacillus thermoruber HT42, isolated from Los Humeros, Puebla, Mexico, with biotechnological potential.</title>
        <authorList>
            <person name="Lara Sanchez J."/>
            <person name="Solis Palacios R."/>
            <person name="Bustos Baena A.S."/>
            <person name="Ruz Baez A.E."/>
            <person name="Espinosa Luna G."/>
            <person name="Oliart Ros R.M."/>
        </authorList>
    </citation>
    <scope>NUCLEOTIDE SEQUENCE</scope>
    <source>
        <strain evidence="5">HT42</strain>
    </source>
</reference>
<keyword evidence="2" id="KW-0547">Nucleotide-binding</keyword>
<dbReference type="PANTHER" id="PTHR43423:SF1">
    <property type="entry name" value="ABC TRANSPORTER I FAMILY MEMBER 17"/>
    <property type="match status" value="1"/>
</dbReference>
<gene>
    <name evidence="5" type="ORF">O3V59_04540</name>
</gene>
<dbReference type="RefSeq" id="WP_029098166.1">
    <property type="nucleotide sequence ID" value="NZ_JAPYYP010000003.1"/>
</dbReference>
<evidence type="ECO:0000313" key="5">
    <source>
        <dbReference type="EMBL" id="MDA5107619.1"/>
    </source>
</evidence>
<dbReference type="InterPro" id="IPR003439">
    <property type="entry name" value="ABC_transporter-like_ATP-bd"/>
</dbReference>
<dbReference type="SUPFAM" id="SSF52540">
    <property type="entry name" value="P-loop containing nucleoside triphosphate hydrolases"/>
    <property type="match status" value="1"/>
</dbReference>
<dbReference type="AlphaFoldDB" id="A0A9X3TNM9"/>
<dbReference type="PROSITE" id="PS00211">
    <property type="entry name" value="ABC_TRANSPORTER_1"/>
    <property type="match status" value="1"/>
</dbReference>
<evidence type="ECO:0000256" key="3">
    <source>
        <dbReference type="ARBA" id="ARBA00022840"/>
    </source>
</evidence>
<name>A0A9X3TNM9_9BACL</name>
<evidence type="ECO:0000313" key="6">
    <source>
        <dbReference type="Proteomes" id="UP001151071"/>
    </source>
</evidence>
<evidence type="ECO:0000259" key="4">
    <source>
        <dbReference type="PROSITE" id="PS50893"/>
    </source>
</evidence>
<dbReference type="InterPro" id="IPR017871">
    <property type="entry name" value="ABC_transporter-like_CS"/>
</dbReference>
<comment type="caution">
    <text evidence="5">The sequence shown here is derived from an EMBL/GenBank/DDBJ whole genome shotgun (WGS) entry which is preliminary data.</text>
</comment>
<dbReference type="GO" id="GO:0016887">
    <property type="term" value="F:ATP hydrolysis activity"/>
    <property type="evidence" value="ECO:0007669"/>
    <property type="project" value="InterPro"/>
</dbReference>
<keyword evidence="6" id="KW-1185">Reference proteome</keyword>
<dbReference type="SMART" id="SM00382">
    <property type="entry name" value="AAA"/>
    <property type="match status" value="1"/>
</dbReference>
<keyword evidence="1" id="KW-0813">Transport</keyword>